<organism evidence="3 4">
    <name type="scientific">Nonomuraea antimicrobica</name>
    <dbReference type="NCBI Taxonomy" id="561173"/>
    <lineage>
        <taxon>Bacteria</taxon>
        <taxon>Bacillati</taxon>
        <taxon>Actinomycetota</taxon>
        <taxon>Actinomycetes</taxon>
        <taxon>Streptosporangiales</taxon>
        <taxon>Streptosporangiaceae</taxon>
        <taxon>Nonomuraea</taxon>
    </lineage>
</organism>
<feature type="compositionally biased region" description="Pro residues" evidence="1">
    <location>
        <begin position="31"/>
        <end position="40"/>
    </location>
</feature>
<evidence type="ECO:0008006" key="5">
    <source>
        <dbReference type="Google" id="ProtNLM"/>
    </source>
</evidence>
<accession>A0ABP7B264</accession>
<evidence type="ECO:0000313" key="4">
    <source>
        <dbReference type="Proteomes" id="UP001500902"/>
    </source>
</evidence>
<feature type="signal peptide" evidence="2">
    <location>
        <begin position="1"/>
        <end position="19"/>
    </location>
</feature>
<dbReference type="PROSITE" id="PS51257">
    <property type="entry name" value="PROKAR_LIPOPROTEIN"/>
    <property type="match status" value="1"/>
</dbReference>
<evidence type="ECO:0000313" key="3">
    <source>
        <dbReference type="EMBL" id="GAA3645581.1"/>
    </source>
</evidence>
<comment type="caution">
    <text evidence="3">The sequence shown here is derived from an EMBL/GenBank/DDBJ whole genome shotgun (WGS) entry which is preliminary data.</text>
</comment>
<dbReference type="RefSeq" id="WP_344872549.1">
    <property type="nucleotide sequence ID" value="NZ_BAAAZP010000008.1"/>
</dbReference>
<proteinExistence type="predicted"/>
<dbReference type="Proteomes" id="UP001500902">
    <property type="component" value="Unassembled WGS sequence"/>
</dbReference>
<evidence type="ECO:0000256" key="2">
    <source>
        <dbReference type="SAM" id="SignalP"/>
    </source>
</evidence>
<dbReference type="EMBL" id="BAAAZP010000008">
    <property type="protein sequence ID" value="GAA3645581.1"/>
    <property type="molecule type" value="Genomic_DNA"/>
</dbReference>
<feature type="chain" id="PRO_5045747645" description="DUF3558 domain-containing protein" evidence="2">
    <location>
        <begin position="20"/>
        <end position="179"/>
    </location>
</feature>
<sequence>MRWLAAVLLVSALTMPALTGCGAVADEPPEPRPTLPPPRPAVTGEDTISLACDETEVRIPGSPSGLAPAGTFARLDSLSSPLEVSGRIWSDQDERMYVGVVCGVRTAEQFATLVAKSSLAAYRGKPALHWTTRTGVRSFMWLERPGTAVYIGATPGLTSEIRPIATDITADASVDVTGR</sequence>
<name>A0ABP7B264_9ACTN</name>
<reference evidence="4" key="1">
    <citation type="journal article" date="2019" name="Int. J. Syst. Evol. Microbiol.">
        <title>The Global Catalogue of Microorganisms (GCM) 10K type strain sequencing project: providing services to taxonomists for standard genome sequencing and annotation.</title>
        <authorList>
            <consortium name="The Broad Institute Genomics Platform"/>
            <consortium name="The Broad Institute Genome Sequencing Center for Infectious Disease"/>
            <person name="Wu L."/>
            <person name="Ma J."/>
        </authorList>
    </citation>
    <scope>NUCLEOTIDE SEQUENCE [LARGE SCALE GENOMIC DNA]</scope>
    <source>
        <strain evidence="4">JCM 16904</strain>
    </source>
</reference>
<feature type="region of interest" description="Disordered" evidence="1">
    <location>
        <begin position="23"/>
        <end position="42"/>
    </location>
</feature>
<keyword evidence="4" id="KW-1185">Reference proteome</keyword>
<keyword evidence="2" id="KW-0732">Signal</keyword>
<evidence type="ECO:0000256" key="1">
    <source>
        <dbReference type="SAM" id="MobiDB-lite"/>
    </source>
</evidence>
<gene>
    <name evidence="3" type="ORF">GCM10022224_005370</name>
</gene>
<protein>
    <recommendedName>
        <fullName evidence="5">DUF3558 domain-containing protein</fullName>
    </recommendedName>
</protein>